<dbReference type="SUPFAM" id="SSF51306">
    <property type="entry name" value="LexA/Signal peptidase"/>
    <property type="match status" value="1"/>
</dbReference>
<comment type="function">
    <text evidence="7">Catalyzes the removal of transit peptides required for the targeting of proteins from the mitochondrial matrix, across the inner membrane, into the inter-membrane space.</text>
</comment>
<accession>A0AAN9HPB5</accession>
<dbReference type="Gene3D" id="2.10.109.10">
    <property type="entry name" value="Umud Fragment, subunit A"/>
    <property type="match status" value="1"/>
</dbReference>
<reference evidence="11 12" key="1">
    <citation type="submission" date="2024-01" db="EMBL/GenBank/DDBJ databases">
        <title>The genomes of 5 underutilized Papilionoideae crops provide insights into root nodulation and disease resistanc.</title>
        <authorList>
            <person name="Yuan L."/>
        </authorList>
    </citation>
    <scope>NUCLEOTIDE SEQUENCE [LARGE SCALE GENOMIC DNA]</scope>
    <source>
        <strain evidence="11">ZHUSHIDOU_FW_LH</strain>
        <tissue evidence="11">Leaf</tissue>
    </source>
</reference>
<dbReference type="PANTHER" id="PTHR12383:SF16">
    <property type="entry name" value="MITOCHONDRIAL INNER MEMBRANE PROTEASE SUBUNIT 1"/>
    <property type="match status" value="1"/>
</dbReference>
<dbReference type="Proteomes" id="UP001372338">
    <property type="component" value="Unassembled WGS sequence"/>
</dbReference>
<evidence type="ECO:0000256" key="3">
    <source>
        <dbReference type="ARBA" id="ARBA00022801"/>
    </source>
</evidence>
<evidence type="ECO:0000256" key="9">
    <source>
        <dbReference type="PIRSR" id="PIRSR600223-1"/>
    </source>
</evidence>
<gene>
    <name evidence="11" type="ORF">RIF29_38869</name>
</gene>
<evidence type="ECO:0000256" key="1">
    <source>
        <dbReference type="ARBA" id="ARBA00004273"/>
    </source>
</evidence>
<dbReference type="CDD" id="cd06530">
    <property type="entry name" value="S26_SPase_I"/>
    <property type="match status" value="1"/>
</dbReference>
<dbReference type="InterPro" id="IPR000223">
    <property type="entry name" value="Pept_S26A_signal_pept_1"/>
</dbReference>
<evidence type="ECO:0000256" key="2">
    <source>
        <dbReference type="ARBA" id="ARBA00022792"/>
    </source>
</evidence>
<evidence type="ECO:0000256" key="8">
    <source>
        <dbReference type="ARBA" id="ARBA00064368"/>
    </source>
</evidence>
<dbReference type="InterPro" id="IPR052064">
    <property type="entry name" value="Mito_IMP1_subunit"/>
</dbReference>
<dbReference type="FunFam" id="2.10.109.10:FF:000014">
    <property type="entry name" value="Inner membrane protease subunit 1"/>
    <property type="match status" value="1"/>
</dbReference>
<evidence type="ECO:0000259" key="10">
    <source>
        <dbReference type="Pfam" id="PF10502"/>
    </source>
</evidence>
<proteinExistence type="inferred from homology"/>
<keyword evidence="12" id="KW-1185">Reference proteome</keyword>
<dbReference type="GO" id="GO:0042720">
    <property type="term" value="C:mitochondrial inner membrane peptidase complex"/>
    <property type="evidence" value="ECO:0007669"/>
    <property type="project" value="TreeGrafter"/>
</dbReference>
<evidence type="ECO:0000313" key="11">
    <source>
        <dbReference type="EMBL" id="KAK7244051.1"/>
    </source>
</evidence>
<dbReference type="AlphaFoldDB" id="A0AAN9HPB5"/>
<evidence type="ECO:0000256" key="4">
    <source>
        <dbReference type="ARBA" id="ARBA00023128"/>
    </source>
</evidence>
<comment type="similarity">
    <text evidence="6">Belongs to the peptidase S26 family. IMP1 subfamily.</text>
</comment>
<feature type="domain" description="Peptidase S26" evidence="10">
    <location>
        <begin position="113"/>
        <end position="155"/>
    </location>
</feature>
<feature type="domain" description="Peptidase S26" evidence="10">
    <location>
        <begin position="28"/>
        <end position="104"/>
    </location>
</feature>
<dbReference type="InterPro" id="IPR019533">
    <property type="entry name" value="Peptidase_S26"/>
</dbReference>
<evidence type="ECO:0000313" key="12">
    <source>
        <dbReference type="Proteomes" id="UP001372338"/>
    </source>
</evidence>
<keyword evidence="2" id="KW-0999">Mitochondrion inner membrane</keyword>
<comment type="subcellular location">
    <subcellularLocation>
        <location evidence="1">Mitochondrion inner membrane</location>
    </subcellularLocation>
</comment>
<name>A0AAN9HPB5_CROPI</name>
<feature type="active site" evidence="9">
    <location>
        <position position="92"/>
    </location>
</feature>
<dbReference type="Pfam" id="PF10502">
    <property type="entry name" value="Peptidase_S26"/>
    <property type="match status" value="2"/>
</dbReference>
<keyword evidence="4" id="KW-0496">Mitochondrion</keyword>
<sequence length="209" mass="23055">MKLVSHIAQWRSLAKEALDRTAITAKFLCWLHVTSNYLCSPTHVYGPSMLPTLNHAGDVILAEHVSPRLGKIEHGDLVVVQSPLNPKRCLTKRIVGMEGDTVTFFDPLIGDATQTVVVPKGHVWIQGDNIYASHDSRHFGPVPYGLIQGRVFFRVSVVSHTMFFCFLKIGPSYFSFILRPLGHPAKCLELFLDGASVIAIEVADCKGSS</sequence>
<feature type="active site" evidence="9">
    <location>
        <position position="48"/>
    </location>
</feature>
<protein>
    <recommendedName>
        <fullName evidence="10">Peptidase S26 domain-containing protein</fullName>
    </recommendedName>
</protein>
<dbReference type="NCBIfam" id="TIGR02227">
    <property type="entry name" value="sigpep_I_bact"/>
    <property type="match status" value="1"/>
</dbReference>
<evidence type="ECO:0000256" key="7">
    <source>
        <dbReference type="ARBA" id="ARBA00054895"/>
    </source>
</evidence>
<comment type="caution">
    <text evidence="11">The sequence shown here is derived from an EMBL/GenBank/DDBJ whole genome shotgun (WGS) entry which is preliminary data.</text>
</comment>
<dbReference type="InterPro" id="IPR036286">
    <property type="entry name" value="LexA/Signal_pep-like_sf"/>
</dbReference>
<dbReference type="GO" id="GO:0004252">
    <property type="term" value="F:serine-type endopeptidase activity"/>
    <property type="evidence" value="ECO:0007669"/>
    <property type="project" value="InterPro"/>
</dbReference>
<keyword evidence="3" id="KW-0378">Hydrolase</keyword>
<evidence type="ECO:0000256" key="6">
    <source>
        <dbReference type="ARBA" id="ARBA00038445"/>
    </source>
</evidence>
<dbReference type="GO" id="GO:0006465">
    <property type="term" value="P:signal peptide processing"/>
    <property type="evidence" value="ECO:0007669"/>
    <property type="project" value="InterPro"/>
</dbReference>
<comment type="subunit">
    <text evidence="8">Heterodimer of 2 subunits, IMP1A/B and IMP12.</text>
</comment>
<organism evidence="11 12">
    <name type="scientific">Crotalaria pallida</name>
    <name type="common">Smooth rattlebox</name>
    <name type="synonym">Crotalaria striata</name>
    <dbReference type="NCBI Taxonomy" id="3830"/>
    <lineage>
        <taxon>Eukaryota</taxon>
        <taxon>Viridiplantae</taxon>
        <taxon>Streptophyta</taxon>
        <taxon>Embryophyta</taxon>
        <taxon>Tracheophyta</taxon>
        <taxon>Spermatophyta</taxon>
        <taxon>Magnoliopsida</taxon>
        <taxon>eudicotyledons</taxon>
        <taxon>Gunneridae</taxon>
        <taxon>Pentapetalae</taxon>
        <taxon>rosids</taxon>
        <taxon>fabids</taxon>
        <taxon>Fabales</taxon>
        <taxon>Fabaceae</taxon>
        <taxon>Papilionoideae</taxon>
        <taxon>50 kb inversion clade</taxon>
        <taxon>genistoids sensu lato</taxon>
        <taxon>core genistoids</taxon>
        <taxon>Crotalarieae</taxon>
        <taxon>Crotalaria</taxon>
    </lineage>
</organism>
<dbReference type="GO" id="GO:0006627">
    <property type="term" value="P:protein processing involved in protein targeting to mitochondrion"/>
    <property type="evidence" value="ECO:0007669"/>
    <property type="project" value="TreeGrafter"/>
</dbReference>
<evidence type="ECO:0000256" key="5">
    <source>
        <dbReference type="ARBA" id="ARBA00023136"/>
    </source>
</evidence>
<keyword evidence="5" id="KW-0472">Membrane</keyword>
<dbReference type="EMBL" id="JAYWIO010000008">
    <property type="protein sequence ID" value="KAK7244051.1"/>
    <property type="molecule type" value="Genomic_DNA"/>
</dbReference>
<dbReference type="PANTHER" id="PTHR12383">
    <property type="entry name" value="PROTEASE FAMILY S26 MITOCHONDRIAL INNER MEMBRANE PROTEASE-RELATED"/>
    <property type="match status" value="1"/>
</dbReference>
<dbReference type="PRINTS" id="PR00727">
    <property type="entry name" value="LEADERPTASE"/>
</dbReference>